<evidence type="ECO:0000313" key="2">
    <source>
        <dbReference type="Proteomes" id="UP000050794"/>
    </source>
</evidence>
<sequence>MIIICLPNAQTVGAIFIYTDVLRDSSRQWWVSNRRIQLLRPFYSLHFTSVLPYDSGVYYCRLETDPLFALTLSTGSLTLIVMVRPPSPSKPEVTAFTERSITLSWKQTASRAHKPILQYSVVVRYVKRTRYRISEVQ</sequence>
<organism evidence="2 3">
    <name type="scientific">Toxocara canis</name>
    <name type="common">Canine roundworm</name>
    <dbReference type="NCBI Taxonomy" id="6265"/>
    <lineage>
        <taxon>Eukaryota</taxon>
        <taxon>Metazoa</taxon>
        <taxon>Ecdysozoa</taxon>
        <taxon>Nematoda</taxon>
        <taxon>Chromadorea</taxon>
        <taxon>Rhabditida</taxon>
        <taxon>Spirurina</taxon>
        <taxon>Ascaridomorpha</taxon>
        <taxon>Ascaridoidea</taxon>
        <taxon>Toxocaridae</taxon>
        <taxon>Toxocara</taxon>
    </lineage>
</organism>
<dbReference type="AlphaFoldDB" id="A0A183VA28"/>
<dbReference type="Proteomes" id="UP000050794">
    <property type="component" value="Unassembled WGS sequence"/>
</dbReference>
<dbReference type="InterPro" id="IPR036116">
    <property type="entry name" value="FN3_sf"/>
</dbReference>
<dbReference type="InterPro" id="IPR036179">
    <property type="entry name" value="Ig-like_dom_sf"/>
</dbReference>
<dbReference type="EMBL" id="UYWY01024590">
    <property type="protein sequence ID" value="VDM48917.1"/>
    <property type="molecule type" value="Genomic_DNA"/>
</dbReference>
<dbReference type="WBParaSite" id="TCNE_0001759901-mRNA-1">
    <property type="protein sequence ID" value="TCNE_0001759901-mRNA-1"/>
    <property type="gene ID" value="TCNE_0001759901"/>
</dbReference>
<dbReference type="Gene3D" id="2.60.40.10">
    <property type="entry name" value="Immunoglobulins"/>
    <property type="match status" value="1"/>
</dbReference>
<accession>A0A183VA28</accession>
<evidence type="ECO:0000313" key="3">
    <source>
        <dbReference type="WBParaSite" id="TCNE_0001759901-mRNA-1"/>
    </source>
</evidence>
<name>A0A183VA28_TOXCA</name>
<proteinExistence type="predicted"/>
<protein>
    <submittedName>
        <fullName evidence="3">Ig-like domain-containing protein</fullName>
    </submittedName>
</protein>
<gene>
    <name evidence="1" type="ORF">TCNE_LOCUS17596</name>
</gene>
<dbReference type="SUPFAM" id="SSF48726">
    <property type="entry name" value="Immunoglobulin"/>
    <property type="match status" value="1"/>
</dbReference>
<reference evidence="3" key="1">
    <citation type="submission" date="2016-06" db="UniProtKB">
        <authorList>
            <consortium name="WormBaseParasite"/>
        </authorList>
    </citation>
    <scope>IDENTIFICATION</scope>
</reference>
<reference evidence="1 2" key="2">
    <citation type="submission" date="2018-11" db="EMBL/GenBank/DDBJ databases">
        <authorList>
            <consortium name="Pathogen Informatics"/>
        </authorList>
    </citation>
    <scope>NUCLEOTIDE SEQUENCE [LARGE SCALE GENOMIC DNA]</scope>
</reference>
<dbReference type="InterPro" id="IPR013783">
    <property type="entry name" value="Ig-like_fold"/>
</dbReference>
<keyword evidence="2" id="KW-1185">Reference proteome</keyword>
<dbReference type="SUPFAM" id="SSF49265">
    <property type="entry name" value="Fibronectin type III"/>
    <property type="match status" value="1"/>
</dbReference>
<evidence type="ECO:0000313" key="1">
    <source>
        <dbReference type="EMBL" id="VDM48917.1"/>
    </source>
</evidence>